<evidence type="ECO:0000256" key="2">
    <source>
        <dbReference type="ARBA" id="ARBA00023125"/>
    </source>
</evidence>
<comment type="caution">
    <text evidence="6">The sequence shown here is derived from an EMBL/GenBank/DDBJ whole genome shotgun (WGS) entry which is preliminary data.</text>
</comment>
<dbReference type="SUPFAM" id="SSF47413">
    <property type="entry name" value="lambda repressor-like DNA-binding domains"/>
    <property type="match status" value="1"/>
</dbReference>
<dbReference type="AlphaFoldDB" id="A0A556CQ40"/>
<evidence type="ECO:0000313" key="7">
    <source>
        <dbReference type="Proteomes" id="UP000316406"/>
    </source>
</evidence>
<protein>
    <submittedName>
        <fullName evidence="6">LacI family transcriptional regulator</fullName>
    </submittedName>
</protein>
<reference evidence="6 7" key="1">
    <citation type="submission" date="2019-07" db="EMBL/GenBank/DDBJ databases">
        <title>Draft genome sequence of Brevibacterium aurantiacum XU54 isolated from Xinjiang China.</title>
        <authorList>
            <person name="Xu X."/>
        </authorList>
    </citation>
    <scope>NUCLEOTIDE SEQUENCE [LARGE SCALE GENOMIC DNA]</scope>
    <source>
        <strain evidence="6 7">XU54</strain>
    </source>
</reference>
<dbReference type="InterPro" id="IPR028082">
    <property type="entry name" value="Peripla_BP_I"/>
</dbReference>
<dbReference type="InterPro" id="IPR046335">
    <property type="entry name" value="LacI/GalR-like_sensor"/>
</dbReference>
<dbReference type="RefSeq" id="WP_143920598.1">
    <property type="nucleotide sequence ID" value="NZ_VLTK01000001.1"/>
</dbReference>
<feature type="region of interest" description="Disordered" evidence="4">
    <location>
        <begin position="1"/>
        <end position="24"/>
    </location>
</feature>
<name>A0A556CQ40_BREAU</name>
<evidence type="ECO:0000256" key="4">
    <source>
        <dbReference type="SAM" id="MobiDB-lite"/>
    </source>
</evidence>
<dbReference type="OrthoDB" id="3324394at2"/>
<dbReference type="CDD" id="cd06267">
    <property type="entry name" value="PBP1_LacI_sugar_binding-like"/>
    <property type="match status" value="1"/>
</dbReference>
<gene>
    <name evidence="6" type="ORF">FO013_00885</name>
</gene>
<keyword evidence="7" id="KW-1185">Reference proteome</keyword>
<evidence type="ECO:0000256" key="1">
    <source>
        <dbReference type="ARBA" id="ARBA00023015"/>
    </source>
</evidence>
<dbReference type="GO" id="GO:0000976">
    <property type="term" value="F:transcription cis-regulatory region binding"/>
    <property type="evidence" value="ECO:0007669"/>
    <property type="project" value="TreeGrafter"/>
</dbReference>
<feature type="domain" description="HTH lacI-type" evidence="5">
    <location>
        <begin position="33"/>
        <end position="99"/>
    </location>
</feature>
<dbReference type="Gene3D" id="1.10.260.40">
    <property type="entry name" value="lambda repressor-like DNA-binding domains"/>
    <property type="match status" value="1"/>
</dbReference>
<dbReference type="GO" id="GO:0003700">
    <property type="term" value="F:DNA-binding transcription factor activity"/>
    <property type="evidence" value="ECO:0007669"/>
    <property type="project" value="TreeGrafter"/>
</dbReference>
<keyword evidence="1" id="KW-0805">Transcription regulation</keyword>
<dbReference type="SMART" id="SM00354">
    <property type="entry name" value="HTH_LACI"/>
    <property type="match status" value="1"/>
</dbReference>
<dbReference type="Proteomes" id="UP000316406">
    <property type="component" value="Unassembled WGS sequence"/>
</dbReference>
<dbReference type="EMBL" id="VLTK01000001">
    <property type="protein sequence ID" value="TSI19552.1"/>
    <property type="molecule type" value="Genomic_DNA"/>
</dbReference>
<evidence type="ECO:0000313" key="6">
    <source>
        <dbReference type="EMBL" id="TSI19552.1"/>
    </source>
</evidence>
<keyword evidence="3" id="KW-0804">Transcription</keyword>
<sequence>MNPSAESHSGAGASTAAEAPNASTAPELGEHRHVGLGAIAGAAGVSKATASRALRHPDTVSPGSLAKVRRALAILGVDSGSHDAPSRQMVALVKPAAPAGNVDPYARLFDLLTSRVFAQGIAAVHVEAAAYRADALAESLLGSAGSEPHVQGAIVLGGGAAGELAAKLAERHLPQIRVSNARHEDGISRIVLDATDGIATAVQHLVHLGHRRIGLAVLRDSAAAVRIAGFRKSMAQVLHIPATRDQAPVVEAAGGTMAGVAAAEELLHLQCSAVIACAPSLSFGILEAAARARLDVPRDLSLLTVGDMPDADVIAPPLSQVSYDWEAIAVSALNEVRTMMANPGEAAAIDYSMTPDLVLRASAVPPQRR</sequence>
<dbReference type="Pfam" id="PF13377">
    <property type="entry name" value="Peripla_BP_3"/>
    <property type="match status" value="1"/>
</dbReference>
<dbReference type="InterPro" id="IPR010982">
    <property type="entry name" value="Lambda_DNA-bd_dom_sf"/>
</dbReference>
<organism evidence="6 7">
    <name type="scientific">Brevibacterium aurantiacum</name>
    <dbReference type="NCBI Taxonomy" id="273384"/>
    <lineage>
        <taxon>Bacteria</taxon>
        <taxon>Bacillati</taxon>
        <taxon>Actinomycetota</taxon>
        <taxon>Actinomycetes</taxon>
        <taxon>Micrococcales</taxon>
        <taxon>Brevibacteriaceae</taxon>
        <taxon>Brevibacterium</taxon>
    </lineage>
</organism>
<dbReference type="Gene3D" id="3.40.50.2300">
    <property type="match status" value="2"/>
</dbReference>
<keyword evidence="2" id="KW-0238">DNA-binding</keyword>
<dbReference type="Pfam" id="PF00356">
    <property type="entry name" value="LacI"/>
    <property type="match status" value="1"/>
</dbReference>
<dbReference type="PANTHER" id="PTHR30146:SF109">
    <property type="entry name" value="HTH-TYPE TRANSCRIPTIONAL REGULATOR GALS"/>
    <property type="match status" value="1"/>
</dbReference>
<dbReference type="SUPFAM" id="SSF53822">
    <property type="entry name" value="Periplasmic binding protein-like I"/>
    <property type="match status" value="1"/>
</dbReference>
<proteinExistence type="predicted"/>
<evidence type="ECO:0000256" key="3">
    <source>
        <dbReference type="ARBA" id="ARBA00023163"/>
    </source>
</evidence>
<evidence type="ECO:0000259" key="5">
    <source>
        <dbReference type="SMART" id="SM00354"/>
    </source>
</evidence>
<dbReference type="InterPro" id="IPR000843">
    <property type="entry name" value="HTH_LacI"/>
</dbReference>
<accession>A0A556CQ40</accession>
<dbReference type="PANTHER" id="PTHR30146">
    <property type="entry name" value="LACI-RELATED TRANSCRIPTIONAL REPRESSOR"/>
    <property type="match status" value="1"/>
</dbReference>